<dbReference type="Gene3D" id="1.10.10.2830">
    <property type="match status" value="1"/>
</dbReference>
<dbReference type="Gene3D" id="3.90.1530.30">
    <property type="match status" value="1"/>
</dbReference>
<dbReference type="InterPro" id="IPR003115">
    <property type="entry name" value="ParB_N"/>
</dbReference>
<dbReference type="GO" id="GO:0007059">
    <property type="term" value="P:chromosome segregation"/>
    <property type="evidence" value="ECO:0007669"/>
    <property type="project" value="UniProtKB-KW"/>
</dbReference>
<dbReference type="InterPro" id="IPR036086">
    <property type="entry name" value="ParB/Sulfiredoxin_sf"/>
</dbReference>
<dbReference type="NCBIfam" id="TIGR00180">
    <property type="entry name" value="parB_part"/>
    <property type="match status" value="1"/>
</dbReference>
<dbReference type="CDD" id="cd16393">
    <property type="entry name" value="SPO0J_N"/>
    <property type="match status" value="1"/>
</dbReference>
<dbReference type="FunFam" id="1.10.10.2830:FF:000001">
    <property type="entry name" value="Chromosome partitioning protein ParB"/>
    <property type="match status" value="1"/>
</dbReference>
<evidence type="ECO:0000256" key="2">
    <source>
        <dbReference type="ARBA" id="ARBA00022829"/>
    </source>
</evidence>
<dbReference type="GO" id="GO:0045881">
    <property type="term" value="P:positive regulation of sporulation resulting in formation of a cellular spore"/>
    <property type="evidence" value="ECO:0007669"/>
    <property type="project" value="TreeGrafter"/>
</dbReference>
<accession>A0A2X3BRQ4</accession>
<sequence length="282" mass="32152">MAKKQALGRGLGELLGEVEKAYEKNLNVRSEDVIELSVDIIKPNPYQPRKTFKQESLQELAMSITEHGLLQPILVYEDEGDYFLIAGERRLRASKIAKQSTIKAIIADVPKDKLRELAIIENIQRENLNPIDLAISYKELIDSYHITHDELAKKLKISRTQITNTLRILELSEYTQNLILENKISQGHAKIMVGLSQEEQKILADSIIGQRLSVRETENLVKTIKAPNQKPNKPINKKPQLDLQKLQEVFSDLGIQNTISKDTIIIKPTKEKIDYLIKKLKS</sequence>
<gene>
    <name evidence="5" type="primary">parB</name>
    <name evidence="5" type="ORF">NCTC13102_01282</name>
</gene>
<dbReference type="Proteomes" id="UP000250166">
    <property type="component" value="Unassembled WGS sequence"/>
</dbReference>
<keyword evidence="3" id="KW-0238">DNA-binding</keyword>
<dbReference type="Pfam" id="PF17762">
    <property type="entry name" value="HTH_ParB"/>
    <property type="match status" value="1"/>
</dbReference>
<evidence type="ECO:0000256" key="3">
    <source>
        <dbReference type="ARBA" id="ARBA00023125"/>
    </source>
</evidence>
<dbReference type="SMART" id="SM00470">
    <property type="entry name" value="ParB"/>
    <property type="match status" value="1"/>
</dbReference>
<evidence type="ECO:0000259" key="4">
    <source>
        <dbReference type="SMART" id="SM00470"/>
    </source>
</evidence>
<evidence type="ECO:0000256" key="1">
    <source>
        <dbReference type="ARBA" id="ARBA00006295"/>
    </source>
</evidence>
<evidence type="ECO:0000313" key="5">
    <source>
        <dbReference type="EMBL" id="SQB98815.1"/>
    </source>
</evidence>
<dbReference type="AlphaFoldDB" id="A0A2X3BRQ4"/>
<dbReference type="SUPFAM" id="SSF109709">
    <property type="entry name" value="KorB DNA-binding domain-like"/>
    <property type="match status" value="1"/>
</dbReference>
<dbReference type="EMBL" id="UAWL01000006">
    <property type="protein sequence ID" value="SQB98815.1"/>
    <property type="molecule type" value="Genomic_DNA"/>
</dbReference>
<dbReference type="InterPro" id="IPR004437">
    <property type="entry name" value="ParB/RepB/Spo0J"/>
</dbReference>
<dbReference type="RefSeq" id="WP_023947113.1">
    <property type="nucleotide sequence ID" value="NZ_JAERIV010000007.1"/>
</dbReference>
<dbReference type="Pfam" id="PF02195">
    <property type="entry name" value="ParB_N"/>
    <property type="match status" value="1"/>
</dbReference>
<reference evidence="5 6" key="1">
    <citation type="submission" date="2018-06" db="EMBL/GenBank/DDBJ databases">
        <authorList>
            <consortium name="Pathogen Informatics"/>
            <person name="Doyle S."/>
        </authorList>
    </citation>
    <scope>NUCLEOTIDE SEQUENCE [LARGE SCALE GENOMIC DNA]</scope>
    <source>
        <strain evidence="5 6">NCTC13102</strain>
    </source>
</reference>
<evidence type="ECO:0000313" key="6">
    <source>
        <dbReference type="Proteomes" id="UP000250166"/>
    </source>
</evidence>
<name>A0A2X3BRQ4_9HELI</name>
<comment type="similarity">
    <text evidence="1">Belongs to the ParB family.</text>
</comment>
<proteinExistence type="inferred from homology"/>
<dbReference type="GO" id="GO:0003677">
    <property type="term" value="F:DNA binding"/>
    <property type="evidence" value="ECO:0007669"/>
    <property type="project" value="UniProtKB-KW"/>
</dbReference>
<dbReference type="FunFam" id="3.90.1530.30:FF:000001">
    <property type="entry name" value="Chromosome partitioning protein ParB"/>
    <property type="match status" value="1"/>
</dbReference>
<dbReference type="InterPro" id="IPR050336">
    <property type="entry name" value="Chromosome_partition/occlusion"/>
</dbReference>
<dbReference type="PANTHER" id="PTHR33375:SF1">
    <property type="entry name" value="CHROMOSOME-PARTITIONING PROTEIN PARB-RELATED"/>
    <property type="match status" value="1"/>
</dbReference>
<feature type="domain" description="ParB-like N-terminal" evidence="4">
    <location>
        <begin position="34"/>
        <end position="123"/>
    </location>
</feature>
<keyword evidence="2" id="KW-0159">Chromosome partition</keyword>
<protein>
    <submittedName>
        <fullName evidence="5">Chromosome partitioning protein</fullName>
    </submittedName>
</protein>
<dbReference type="InterPro" id="IPR041468">
    <property type="entry name" value="HTH_ParB/Spo0J"/>
</dbReference>
<dbReference type="GO" id="GO:0005694">
    <property type="term" value="C:chromosome"/>
    <property type="evidence" value="ECO:0007669"/>
    <property type="project" value="TreeGrafter"/>
</dbReference>
<dbReference type="SUPFAM" id="SSF110849">
    <property type="entry name" value="ParB/Sulfiredoxin"/>
    <property type="match status" value="1"/>
</dbReference>
<organism evidence="5 6">
    <name type="scientific">Helicobacter fennelliae</name>
    <dbReference type="NCBI Taxonomy" id="215"/>
    <lineage>
        <taxon>Bacteria</taxon>
        <taxon>Pseudomonadati</taxon>
        <taxon>Campylobacterota</taxon>
        <taxon>Epsilonproteobacteria</taxon>
        <taxon>Campylobacterales</taxon>
        <taxon>Helicobacteraceae</taxon>
        <taxon>Helicobacter</taxon>
    </lineage>
</organism>
<dbReference type="PANTHER" id="PTHR33375">
    <property type="entry name" value="CHROMOSOME-PARTITIONING PROTEIN PARB-RELATED"/>
    <property type="match status" value="1"/>
</dbReference>